<evidence type="ECO:0000313" key="1">
    <source>
        <dbReference type="EMBL" id="MBB5352096.1"/>
    </source>
</evidence>
<dbReference type="Proteomes" id="UP000557717">
    <property type="component" value="Unassembled WGS sequence"/>
</dbReference>
<protein>
    <submittedName>
        <fullName evidence="1">Uncharacterized protein</fullName>
    </submittedName>
</protein>
<dbReference type="AlphaFoldDB" id="A0A840V4X7"/>
<evidence type="ECO:0000313" key="2">
    <source>
        <dbReference type="Proteomes" id="UP000557717"/>
    </source>
</evidence>
<gene>
    <name evidence="1" type="ORF">HNR46_002337</name>
</gene>
<sequence length="79" mass="9035">MKYNSKKFWREAEDEVAKKKSWSVTSREIARIIGVDTISYSELKASFEPGIGRSYFVYSGRPDEKGAFTLHFVQRPVGA</sequence>
<organism evidence="1 2">
    <name type="scientific">Haloferula luteola</name>
    <dbReference type="NCBI Taxonomy" id="595692"/>
    <lineage>
        <taxon>Bacteria</taxon>
        <taxon>Pseudomonadati</taxon>
        <taxon>Verrucomicrobiota</taxon>
        <taxon>Verrucomicrobiia</taxon>
        <taxon>Verrucomicrobiales</taxon>
        <taxon>Verrucomicrobiaceae</taxon>
        <taxon>Haloferula</taxon>
    </lineage>
</organism>
<proteinExistence type="predicted"/>
<dbReference type="RefSeq" id="WP_184018843.1">
    <property type="nucleotide sequence ID" value="NZ_JACHFD010000010.1"/>
</dbReference>
<name>A0A840V4X7_9BACT</name>
<dbReference type="EMBL" id="JACHFD010000010">
    <property type="protein sequence ID" value="MBB5352096.1"/>
    <property type="molecule type" value="Genomic_DNA"/>
</dbReference>
<comment type="caution">
    <text evidence="1">The sequence shown here is derived from an EMBL/GenBank/DDBJ whole genome shotgun (WGS) entry which is preliminary data.</text>
</comment>
<reference evidence="1 2" key="1">
    <citation type="submission" date="2020-08" db="EMBL/GenBank/DDBJ databases">
        <title>Genomic Encyclopedia of Type Strains, Phase IV (KMG-IV): sequencing the most valuable type-strain genomes for metagenomic binning, comparative biology and taxonomic classification.</title>
        <authorList>
            <person name="Goeker M."/>
        </authorList>
    </citation>
    <scope>NUCLEOTIDE SEQUENCE [LARGE SCALE GENOMIC DNA]</scope>
    <source>
        <strain evidence="1 2">YC6886</strain>
    </source>
</reference>
<keyword evidence="2" id="KW-1185">Reference proteome</keyword>
<accession>A0A840V4X7</accession>